<dbReference type="PANTHER" id="PTHR22914:SF45">
    <property type="entry name" value="CHITIN SYNTHASE"/>
    <property type="match status" value="1"/>
</dbReference>
<dbReference type="GO" id="GO:0016459">
    <property type="term" value="C:myosin complex"/>
    <property type="evidence" value="ECO:0007669"/>
    <property type="project" value="UniProtKB-KW"/>
</dbReference>
<dbReference type="InterPro" id="IPR004835">
    <property type="entry name" value="Chitin_synth"/>
</dbReference>
<dbReference type="PRINTS" id="PR00193">
    <property type="entry name" value="MYOSINHEAVY"/>
</dbReference>
<dbReference type="InterPro" id="IPR014876">
    <property type="entry name" value="DEK_C"/>
</dbReference>
<keyword evidence="10 19" id="KW-1133">Transmembrane helix</keyword>
<evidence type="ECO:0000256" key="5">
    <source>
        <dbReference type="ARBA" id="ARBA00022676"/>
    </source>
</evidence>
<feature type="compositionally biased region" description="Gly residues" evidence="18">
    <location>
        <begin position="543"/>
        <end position="553"/>
    </location>
</feature>
<dbReference type="SUPFAM" id="SSF55856">
    <property type="entry name" value="Cytochrome b5-like heme/steroid binding domain"/>
    <property type="match status" value="1"/>
</dbReference>
<name>A0A5C3F7X2_9BASI</name>
<dbReference type="InterPro" id="IPR001199">
    <property type="entry name" value="Cyt_B5-like_heme/steroid-bd"/>
</dbReference>
<dbReference type="SMART" id="SM01117">
    <property type="entry name" value="Cyt-b5"/>
    <property type="match status" value="2"/>
</dbReference>
<dbReference type="Gene3D" id="1.10.10.60">
    <property type="entry name" value="Homeodomain-like"/>
    <property type="match status" value="1"/>
</dbReference>
<keyword evidence="5" id="KW-0328">Glycosyltransferase</keyword>
<protein>
    <recommendedName>
        <fullName evidence="3">chitin synthase</fullName>
        <ecNumber evidence="3">2.4.1.16</ecNumber>
    </recommendedName>
</protein>
<evidence type="ECO:0000313" key="23">
    <source>
        <dbReference type="Proteomes" id="UP000323386"/>
    </source>
</evidence>
<dbReference type="InterPro" id="IPR036400">
    <property type="entry name" value="Cyt_B5-like_heme/steroid_sf"/>
</dbReference>
<dbReference type="Pfam" id="PF08766">
    <property type="entry name" value="DEK_C"/>
    <property type="match status" value="1"/>
</dbReference>
<keyword evidence="11 17" id="KW-0518">Myosin</keyword>
<feature type="domain" description="Myosin motor" evidence="20">
    <location>
        <begin position="9"/>
        <end position="789"/>
    </location>
</feature>
<evidence type="ECO:0000259" key="20">
    <source>
        <dbReference type="PROSITE" id="PS51456"/>
    </source>
</evidence>
<keyword evidence="16" id="KW-0968">Cytoplasmic vesicle</keyword>
<dbReference type="EC" id="2.4.1.16" evidence="3"/>
<keyword evidence="8 17" id="KW-0547">Nucleotide-binding</keyword>
<dbReference type="Gene3D" id="3.40.850.10">
    <property type="entry name" value="Kinesin motor domain"/>
    <property type="match status" value="1"/>
</dbReference>
<dbReference type="PANTHER" id="PTHR22914">
    <property type="entry name" value="CHITIN SYNTHASE"/>
    <property type="match status" value="1"/>
</dbReference>
<proteinExistence type="inferred from homology"/>
<keyword evidence="6" id="KW-0808">Transferase</keyword>
<dbReference type="Pfam" id="PF03142">
    <property type="entry name" value="Chitin_synth_2"/>
    <property type="match status" value="1"/>
</dbReference>
<evidence type="ECO:0000256" key="7">
    <source>
        <dbReference type="ARBA" id="ARBA00022692"/>
    </source>
</evidence>
<dbReference type="Pfam" id="PF00173">
    <property type="entry name" value="Cyt-b5"/>
    <property type="match status" value="1"/>
</dbReference>
<evidence type="ECO:0000256" key="1">
    <source>
        <dbReference type="ARBA" id="ARBA00004439"/>
    </source>
</evidence>
<dbReference type="OrthoDB" id="370884at2759"/>
<feature type="transmembrane region" description="Helical" evidence="19">
    <location>
        <begin position="965"/>
        <end position="984"/>
    </location>
</feature>
<feature type="transmembrane region" description="Helical" evidence="19">
    <location>
        <begin position="1005"/>
        <end position="1024"/>
    </location>
</feature>
<keyword evidence="23" id="KW-1185">Reference proteome</keyword>
<comment type="subcellular location">
    <subcellularLocation>
        <location evidence="2">Cell membrane</location>
        <topology evidence="2">Multi-pass membrane protein</topology>
    </subcellularLocation>
    <subcellularLocation>
        <location evidence="1">Cytoplasmic vesicle membrane</location>
        <topology evidence="1">Multi-pass membrane protein</topology>
    </subcellularLocation>
</comment>
<evidence type="ECO:0000256" key="18">
    <source>
        <dbReference type="SAM" id="MobiDB-lite"/>
    </source>
</evidence>
<dbReference type="GO" id="GO:0005886">
    <property type="term" value="C:plasma membrane"/>
    <property type="evidence" value="ECO:0007669"/>
    <property type="project" value="UniProtKB-SubCell"/>
</dbReference>
<keyword evidence="7 19" id="KW-0812">Transmembrane</keyword>
<evidence type="ECO:0000256" key="8">
    <source>
        <dbReference type="ARBA" id="ARBA00022741"/>
    </source>
</evidence>
<dbReference type="GO" id="GO:0003774">
    <property type="term" value="F:cytoskeletal motor activity"/>
    <property type="evidence" value="ECO:0007669"/>
    <property type="project" value="UniProtKB-UniRule"/>
</dbReference>
<keyword evidence="4" id="KW-1003">Cell membrane</keyword>
<evidence type="ECO:0000256" key="2">
    <source>
        <dbReference type="ARBA" id="ARBA00004651"/>
    </source>
</evidence>
<feature type="region of interest" description="Disordered" evidence="18">
    <location>
        <begin position="543"/>
        <end position="562"/>
    </location>
</feature>
<dbReference type="SMART" id="SM00242">
    <property type="entry name" value="MYSc"/>
    <property type="match status" value="1"/>
</dbReference>
<sequence>MSAGSPHPEDVAKISQLSSINPDSIFSLLRDRFFSSLPYTALSDSILVSVNPYASSGNRNSDDTLREYTRNYRETSKQARGPDLPPHIFGLACDAYFYMRRTGQDQSILLAGDTASGKSELRRLAVRTLIDLSVTAPGKKGSKLGVQIPSAEYVLESFGNSGTLENRNASRFGKYTELQFSEQGRLMGAKTLDYYLERNRVVSAAGGERNFHVFYYMVSGASDEEKEYLGTGDGSGFRYLGQASRHKDAVHEDALRFGRLKQAFKNVGFSKRHVASICQVLAAILHLGNIEFHYDRHHTQDSASVRNADVLERAADFLGIPAKALEEALTYKTKMIKNEVCTILLDADGASNHRDDLAKSLYSLLFAWINESLNEKFCRDDFDTFVGILDLPGFQNLSRGNSLDQFCVNFACESLHRYLLRSVFERNRDEYADEGITYLSPDIPYFDNAECLRLMTNQPGGLTHIMDDQARRMPKKTDHTMIEAFGKRWGNHPSFKVGPADRSGFSSFTISHYHSAVTYTSENLLERNSEVVSPDFVSLLRGSGGDGAGGKGGFASDPNASPGSKVPFVRSIFNTKALATQAHPKSEQTIVAAQQSVKPLRAPSTRRPNRAGTIKRAGTVAGRKAGDAGAGAGADDDSDDENGLGGKKNGGVRCVAGEFKAALDLLFETLDDTKAWFALCIRPNDNQLPNQFEARVVKEQIKCLGLSELSRKLLNEYSVSMTYEEFCQRYADIPSLEAVAMRGAVAGEAKQKFSAAKEVMGWTDSEAAAGRVKAFLSHAAFREIEDELRAADPDEVKANERKALQDADAAARGDIDPFSPAGVLLANDEASSGIGAYGAPDGGPGSGLLGAYGDPFKEQSSAAALPLVGGGGDDGMDDGKSQYSAFSGPGARRSFGGGISGSASVVGSEMYAPSRNMFADAAGGKAGGAGGNGLYNEKGGATAFTEEPSGEVAEEVQTTSARRKWVALTWLLTFWVPTPLLNWIGGLRRPDIRMAWREKLAINMMIWFICGCAVFVIVVLGNLICPKEHVLTQNEFRSHIGDNSYTAIRGEVFDLSEITAMHRSIVSVVPDDSILRYAGYDATPIFPVQVNALCNGVTGSVSPWVQLSNDNATDKNAQYHDFRTFHTDDARPDWYYQTMWLLRSNYRRGFLGYTSDGIRDLLEDKRSVAVYRGGIYDVTDYVKQGNQGALRAPDGQQAPAGTNLKFMSDPIISLITQNPGKDITKQLDSLPLPADVLERQRVCLRNLYFIGKVDHRNSAKCKFSQYILLALSLVMVAILGFKFLAALQFGRARKPEDHDKFVICQVPCYTEGEESMRKTIDSLAALKYDDKRKLIFVICDGNIVGSGNDRPTPRIVLDILGADPNLEPEALSFLSLGEGSKQHNMAKVYSGLYEHLGHVVPYIVVVKCGKPTERSRPGNRGKRDSQLVLMRFLNKVHFGLPMNPMELEIYHQIKNVIGVNPSFYEYILQVDADTEVDSLSLNRFISAFIRDKKVIGLCGETALSNAKASFVTMLQVYEYYISHYLAKAFESLFGSVTCLPGCFSMFRIRTPDTHRPLFIASAIVEEYSENRVDTLHTKNLLHLGEDRYLTTLVLKHFGKYKTIFVRDCKAYTVAPDDWKVLLSQRRRWINSTVHNLVELIFTPGLCGFCLFSMRFIVFIDLLSTVIAPVTVAYIAYLIVLVATDNGTIPLTAIIMLAAIYGCQALIFLLNRKFEMIGWMIVYIIGIPIWSLFLPLYSFWHMDDFSWGNTRVVMGEKGQKVVVHDEGKFDASDIPLQTWTEYENELWERNSARSIGSIIEAARNESKSLVGGGGGPGTGAGSRAGSAYAPSLYGAPMLPHNGSFGHSPTPSQYGGTPSIVAAPAYGFPQPDMARQSTYSIGGMGGGGNGGGYATPAMSTYGGPASTYGMPVGGGFMAPQGQFGSGASIYGGFPGQQQQMYPQAAASVYGGSQFGMGGGGGGGMAAAAPHSGRATPTPAAGFGEQQLVDTRTSPATASGQLPPDDVIKRDIRQLIAESDLTTITKKQLRAKLEQRYGTSIDAKKAFINAQIEATLSEA</sequence>
<evidence type="ECO:0000256" key="9">
    <source>
        <dbReference type="ARBA" id="ARBA00022840"/>
    </source>
</evidence>
<evidence type="ECO:0000256" key="15">
    <source>
        <dbReference type="ARBA" id="ARBA00023203"/>
    </source>
</evidence>
<dbReference type="EMBL" id="OOIP01000021">
    <property type="protein sequence ID" value="SPO40578.1"/>
    <property type="molecule type" value="Genomic_DNA"/>
</dbReference>
<accession>A0A5C3F7X2</accession>
<evidence type="ECO:0000256" key="4">
    <source>
        <dbReference type="ARBA" id="ARBA00022475"/>
    </source>
</evidence>
<keyword evidence="9 17" id="KW-0067">ATP-binding</keyword>
<dbReference type="GO" id="GO:0030428">
    <property type="term" value="C:cell septum"/>
    <property type="evidence" value="ECO:0007669"/>
    <property type="project" value="TreeGrafter"/>
</dbReference>
<keyword evidence="13 17" id="KW-0505">Motor protein</keyword>
<dbReference type="GO" id="GO:0003779">
    <property type="term" value="F:actin binding"/>
    <property type="evidence" value="ECO:0007669"/>
    <property type="project" value="UniProtKB-KW"/>
</dbReference>
<gene>
    <name evidence="22" type="ORF">PSFLO_06060</name>
</gene>
<feature type="region of interest" description="Disordered" evidence="18">
    <location>
        <begin position="597"/>
        <end position="647"/>
    </location>
</feature>
<feature type="domain" description="DEK-C" evidence="21">
    <location>
        <begin position="1999"/>
        <end position="2054"/>
    </location>
</feature>
<dbReference type="Gene3D" id="1.10.10.820">
    <property type="match status" value="1"/>
</dbReference>
<reference evidence="22 23" key="1">
    <citation type="submission" date="2018-03" db="EMBL/GenBank/DDBJ databases">
        <authorList>
            <person name="Guldener U."/>
        </authorList>
    </citation>
    <scope>NUCLEOTIDE SEQUENCE [LARGE SCALE GENOMIC DNA]</scope>
    <source>
        <strain evidence="22 23">DAOM196992</strain>
    </source>
</reference>
<organism evidence="22 23">
    <name type="scientific">Pseudozyma flocculosa</name>
    <dbReference type="NCBI Taxonomy" id="84751"/>
    <lineage>
        <taxon>Eukaryota</taxon>
        <taxon>Fungi</taxon>
        <taxon>Dikarya</taxon>
        <taxon>Basidiomycota</taxon>
        <taxon>Ustilaginomycotina</taxon>
        <taxon>Ustilaginomycetes</taxon>
        <taxon>Ustilaginales</taxon>
        <taxon>Ustilaginaceae</taxon>
        <taxon>Pseudozyma</taxon>
    </lineage>
</organism>
<dbReference type="Proteomes" id="UP000323386">
    <property type="component" value="Unassembled WGS sequence"/>
</dbReference>
<keyword evidence="12 19" id="KW-0472">Membrane</keyword>
<feature type="binding site" evidence="17">
    <location>
        <begin position="112"/>
        <end position="119"/>
    </location>
    <ligand>
        <name>ATP</name>
        <dbReference type="ChEBI" id="CHEBI:30616"/>
    </ligand>
</feature>
<dbReference type="InterPro" id="IPR036961">
    <property type="entry name" value="Kinesin_motor_dom_sf"/>
</dbReference>
<dbReference type="GO" id="GO:0005524">
    <property type="term" value="F:ATP binding"/>
    <property type="evidence" value="ECO:0007669"/>
    <property type="project" value="UniProtKB-UniRule"/>
</dbReference>
<feature type="transmembrane region" description="Helical" evidence="19">
    <location>
        <begin position="1690"/>
        <end position="1709"/>
    </location>
</feature>
<feature type="transmembrane region" description="Helical" evidence="19">
    <location>
        <begin position="1715"/>
        <end position="1736"/>
    </location>
</feature>
<dbReference type="SUPFAM" id="SSF52540">
    <property type="entry name" value="P-loop containing nucleoside triphosphate hydrolases"/>
    <property type="match status" value="1"/>
</dbReference>
<dbReference type="GO" id="GO:0004100">
    <property type="term" value="F:chitin synthase activity"/>
    <property type="evidence" value="ECO:0007669"/>
    <property type="project" value="UniProtKB-EC"/>
</dbReference>
<evidence type="ECO:0000256" key="11">
    <source>
        <dbReference type="ARBA" id="ARBA00023123"/>
    </source>
</evidence>
<dbReference type="InterPro" id="IPR027417">
    <property type="entry name" value="P-loop_NTPase"/>
</dbReference>
<keyword evidence="14" id="KW-0325">Glycoprotein</keyword>
<evidence type="ECO:0000256" key="12">
    <source>
        <dbReference type="ARBA" id="ARBA00023136"/>
    </source>
</evidence>
<feature type="transmembrane region" description="Helical" evidence="19">
    <location>
        <begin position="1266"/>
        <end position="1285"/>
    </location>
</feature>
<dbReference type="SUPFAM" id="SSF53448">
    <property type="entry name" value="Nucleotide-diphospho-sugar transferases"/>
    <property type="match status" value="1"/>
</dbReference>
<evidence type="ECO:0000313" key="22">
    <source>
        <dbReference type="EMBL" id="SPO40578.1"/>
    </source>
</evidence>
<dbReference type="GO" id="GO:0031505">
    <property type="term" value="P:fungal-type cell wall organization"/>
    <property type="evidence" value="ECO:0007669"/>
    <property type="project" value="TreeGrafter"/>
</dbReference>
<dbReference type="Pfam" id="PF00063">
    <property type="entry name" value="Myosin_head"/>
    <property type="match status" value="2"/>
</dbReference>
<dbReference type="InterPro" id="IPR036037">
    <property type="entry name" value="MYSc_Myo17"/>
</dbReference>
<dbReference type="InterPro" id="IPR001609">
    <property type="entry name" value="Myosin_head_motor_dom-like"/>
</dbReference>
<dbReference type="Gene3D" id="1.20.58.530">
    <property type="match status" value="1"/>
</dbReference>
<comment type="similarity">
    <text evidence="17">Belongs to the TRAFAC class myosin-kinesin ATPase superfamily. Myosin family.</text>
</comment>
<dbReference type="GO" id="GO:0006031">
    <property type="term" value="P:chitin biosynthetic process"/>
    <property type="evidence" value="ECO:0007669"/>
    <property type="project" value="TreeGrafter"/>
</dbReference>
<dbReference type="InterPro" id="IPR029044">
    <property type="entry name" value="Nucleotide-diphossugar_trans"/>
</dbReference>
<evidence type="ECO:0000256" key="13">
    <source>
        <dbReference type="ARBA" id="ARBA00023175"/>
    </source>
</evidence>
<feature type="transmembrane region" description="Helical" evidence="19">
    <location>
        <begin position="1665"/>
        <end position="1683"/>
    </location>
</feature>
<evidence type="ECO:0000256" key="17">
    <source>
        <dbReference type="PROSITE-ProRule" id="PRU00782"/>
    </source>
</evidence>
<evidence type="ECO:0000256" key="6">
    <source>
        <dbReference type="ARBA" id="ARBA00022679"/>
    </source>
</evidence>
<dbReference type="CDD" id="cd14879">
    <property type="entry name" value="MYSc_Myo17"/>
    <property type="match status" value="1"/>
</dbReference>
<evidence type="ECO:0000256" key="16">
    <source>
        <dbReference type="ARBA" id="ARBA00023329"/>
    </source>
</evidence>
<evidence type="ECO:0000259" key="21">
    <source>
        <dbReference type="PROSITE" id="PS51998"/>
    </source>
</evidence>
<evidence type="ECO:0000256" key="19">
    <source>
        <dbReference type="SAM" id="Phobius"/>
    </source>
</evidence>
<evidence type="ECO:0000256" key="14">
    <source>
        <dbReference type="ARBA" id="ARBA00023180"/>
    </source>
</evidence>
<evidence type="ECO:0000256" key="3">
    <source>
        <dbReference type="ARBA" id="ARBA00012543"/>
    </source>
</evidence>
<keyword evidence="15 17" id="KW-0009">Actin-binding</keyword>
<evidence type="ECO:0000256" key="10">
    <source>
        <dbReference type="ARBA" id="ARBA00022989"/>
    </source>
</evidence>
<dbReference type="PROSITE" id="PS51456">
    <property type="entry name" value="MYOSIN_MOTOR"/>
    <property type="match status" value="1"/>
</dbReference>
<dbReference type="PROSITE" id="PS51998">
    <property type="entry name" value="DEK_C"/>
    <property type="match status" value="1"/>
</dbReference>
<dbReference type="GO" id="GO:0030659">
    <property type="term" value="C:cytoplasmic vesicle membrane"/>
    <property type="evidence" value="ECO:0007669"/>
    <property type="project" value="UniProtKB-SubCell"/>
</dbReference>
<dbReference type="SUPFAM" id="SSF109715">
    <property type="entry name" value="DEK C-terminal domain"/>
    <property type="match status" value="1"/>
</dbReference>
<feature type="region of interest" description="Actin-binding" evidence="17">
    <location>
        <begin position="663"/>
        <end position="685"/>
    </location>
</feature>
<dbReference type="Gene3D" id="1.20.120.720">
    <property type="entry name" value="Myosin VI head, motor domain, U50 subdomain"/>
    <property type="match status" value="1"/>
</dbReference>